<dbReference type="GO" id="GO:0005637">
    <property type="term" value="C:nuclear inner membrane"/>
    <property type="evidence" value="ECO:0007669"/>
    <property type="project" value="TreeGrafter"/>
</dbReference>
<protein>
    <recommendedName>
        <fullName evidence="6">Delta(14)-sterol reductase</fullName>
    </recommendedName>
    <alternativeName>
        <fullName evidence="6">C-14 sterol reductase</fullName>
    </alternativeName>
    <alternativeName>
        <fullName evidence="6">Sterol C14-reductase</fullName>
    </alternativeName>
</protein>
<dbReference type="GeneID" id="63837556"/>
<dbReference type="PANTHER" id="PTHR21257">
    <property type="entry name" value="DELTA(14)-STEROL REDUCTASE"/>
    <property type="match status" value="1"/>
</dbReference>
<dbReference type="GO" id="GO:0050613">
    <property type="term" value="F:Delta14-sterol reductase activity"/>
    <property type="evidence" value="ECO:0007669"/>
    <property type="project" value="TreeGrafter"/>
</dbReference>
<evidence type="ECO:0000256" key="5">
    <source>
        <dbReference type="ARBA" id="ARBA00023136"/>
    </source>
</evidence>
<dbReference type="AlphaFoldDB" id="A0A9P5CPK7"/>
<evidence type="ECO:0000313" key="7">
    <source>
        <dbReference type="EMBL" id="KAF3765527.1"/>
    </source>
</evidence>
<sequence>MLDTKALLFSPLLELFILIAHLALPAREVEGYVRDAKDKPLKYRLNGILVLAATVLSWAGLCTLDILPWDFLHAHLWETCASACTTGLICTTYLVATSSDPGNPSSETLASQFFLGRTLTPRLTLAGRVLDIKMLLYVIGAVHLELNLLSYAAAHHLSSPDDPNPGVALAAAFLSWFVCDYLFWENVQLYTYDLFAERVGFKLVWGCMCFYPFFYPVSIAAAVTLPNPHRGTAYYALAVGIYFTGWGLSRGANLQKFEFKRASAERRADPRRTIRSKDGRQELFCGGLWGVARHVNYIGEILEAVAIALAVGHPMTAWTPWLYPLYYVGLLVTRERDDDKRCRDKYGPLWEEYCLRVPYRLIPFVY</sequence>
<dbReference type="GO" id="GO:0005789">
    <property type="term" value="C:endoplasmic reticulum membrane"/>
    <property type="evidence" value="ECO:0007669"/>
    <property type="project" value="TreeGrafter"/>
</dbReference>
<comment type="similarity">
    <text evidence="2 6">Belongs to the ERG4/ERG24 family.</text>
</comment>
<dbReference type="PANTHER" id="PTHR21257:SF52">
    <property type="entry name" value="DELTA(14)-STEROL REDUCTASE TM7SF2"/>
    <property type="match status" value="1"/>
</dbReference>
<evidence type="ECO:0000313" key="8">
    <source>
        <dbReference type="Proteomes" id="UP000803844"/>
    </source>
</evidence>
<dbReference type="RefSeq" id="XP_040776488.1">
    <property type="nucleotide sequence ID" value="XM_040920427.1"/>
</dbReference>
<keyword evidence="4 6" id="KW-1133">Transmembrane helix</keyword>
<dbReference type="Pfam" id="PF01222">
    <property type="entry name" value="ERG4_ERG24"/>
    <property type="match status" value="1"/>
</dbReference>
<feature type="transmembrane region" description="Helical" evidence="6">
    <location>
        <begin position="6"/>
        <end position="24"/>
    </location>
</feature>
<keyword evidence="6" id="KW-0756">Sterol biosynthesis</keyword>
<comment type="caution">
    <text evidence="7">The sequence shown here is derived from an EMBL/GenBank/DDBJ whole genome shotgun (WGS) entry which is preliminary data.</text>
</comment>
<keyword evidence="6" id="KW-0444">Lipid biosynthesis</keyword>
<feature type="transmembrane region" description="Helical" evidence="6">
    <location>
        <begin position="203"/>
        <end position="225"/>
    </location>
</feature>
<organism evidence="7 8">
    <name type="scientific">Cryphonectria parasitica (strain ATCC 38755 / EP155)</name>
    <dbReference type="NCBI Taxonomy" id="660469"/>
    <lineage>
        <taxon>Eukaryota</taxon>
        <taxon>Fungi</taxon>
        <taxon>Dikarya</taxon>
        <taxon>Ascomycota</taxon>
        <taxon>Pezizomycotina</taxon>
        <taxon>Sordariomycetes</taxon>
        <taxon>Sordariomycetidae</taxon>
        <taxon>Diaporthales</taxon>
        <taxon>Cryphonectriaceae</taxon>
        <taxon>Cryphonectria-Endothia species complex</taxon>
        <taxon>Cryphonectria</taxon>
    </lineage>
</organism>
<evidence type="ECO:0000256" key="1">
    <source>
        <dbReference type="ARBA" id="ARBA00004141"/>
    </source>
</evidence>
<evidence type="ECO:0000256" key="2">
    <source>
        <dbReference type="ARBA" id="ARBA00005402"/>
    </source>
</evidence>
<feature type="transmembrane region" description="Helical" evidence="6">
    <location>
        <begin position="232"/>
        <end position="249"/>
    </location>
</feature>
<gene>
    <name evidence="7" type="ORF">M406DRAFT_329428</name>
</gene>
<dbReference type="EMBL" id="MU032347">
    <property type="protein sequence ID" value="KAF3765527.1"/>
    <property type="molecule type" value="Genomic_DNA"/>
</dbReference>
<accession>A0A9P5CPK7</accession>
<keyword evidence="5 6" id="KW-0472">Membrane</keyword>
<dbReference type="InterPro" id="IPR001171">
    <property type="entry name" value="ERG24_DHCR-like"/>
</dbReference>
<evidence type="ECO:0000256" key="3">
    <source>
        <dbReference type="ARBA" id="ARBA00022692"/>
    </source>
</evidence>
<dbReference type="OrthoDB" id="5326588at2759"/>
<dbReference type="GO" id="GO:0016126">
    <property type="term" value="P:sterol biosynthetic process"/>
    <property type="evidence" value="ECO:0007669"/>
    <property type="project" value="UniProtKB-KW"/>
</dbReference>
<keyword evidence="6" id="KW-0752">Steroid biosynthesis</keyword>
<keyword evidence="6" id="KW-0443">Lipid metabolism</keyword>
<reference evidence="7" key="1">
    <citation type="journal article" date="2020" name="Phytopathology">
        <title>Genome sequence of the chestnut blight fungus Cryphonectria parasitica EP155: A fundamental resource for an archetypical invasive plant pathogen.</title>
        <authorList>
            <person name="Crouch J.A."/>
            <person name="Dawe A."/>
            <person name="Aerts A."/>
            <person name="Barry K."/>
            <person name="Churchill A.C.L."/>
            <person name="Grimwood J."/>
            <person name="Hillman B."/>
            <person name="Milgroom M.G."/>
            <person name="Pangilinan J."/>
            <person name="Smith M."/>
            <person name="Salamov A."/>
            <person name="Schmutz J."/>
            <person name="Yadav J."/>
            <person name="Grigoriev I.V."/>
            <person name="Nuss D."/>
        </authorList>
    </citation>
    <scope>NUCLEOTIDE SEQUENCE</scope>
    <source>
        <strain evidence="7">EP155</strain>
    </source>
</reference>
<proteinExistence type="inferred from homology"/>
<dbReference type="Gene3D" id="1.20.120.1630">
    <property type="match status" value="1"/>
</dbReference>
<feature type="transmembrane region" description="Helical" evidence="6">
    <location>
        <begin position="45"/>
        <end position="67"/>
    </location>
</feature>
<feature type="transmembrane region" description="Helical" evidence="6">
    <location>
        <begin position="166"/>
        <end position="183"/>
    </location>
</feature>
<keyword evidence="6" id="KW-0560">Oxidoreductase</keyword>
<keyword evidence="3 6" id="KW-0812">Transmembrane</keyword>
<keyword evidence="8" id="KW-1185">Reference proteome</keyword>
<evidence type="ECO:0000256" key="6">
    <source>
        <dbReference type="RuleBase" id="RU369120"/>
    </source>
</evidence>
<dbReference type="Proteomes" id="UP000803844">
    <property type="component" value="Unassembled WGS sequence"/>
</dbReference>
<evidence type="ECO:0000256" key="4">
    <source>
        <dbReference type="ARBA" id="ARBA00022989"/>
    </source>
</evidence>
<keyword evidence="6" id="KW-1207">Sterol metabolism</keyword>
<name>A0A9P5CPK7_CRYP1</name>
<keyword evidence="6" id="KW-0753">Steroid metabolism</keyword>
<comment type="caution">
    <text evidence="6">Lacks conserved residue(s) required for the propagation of feature annotation.</text>
</comment>
<comment type="subcellular location">
    <subcellularLocation>
        <location evidence="1">Membrane</location>
        <topology evidence="1">Multi-pass membrane protein</topology>
    </subcellularLocation>
</comment>